<dbReference type="Pfam" id="PF09079">
    <property type="entry name" value="WHD_Cdc6"/>
    <property type="match status" value="1"/>
</dbReference>
<evidence type="ECO:0000256" key="5">
    <source>
        <dbReference type="HAMAP-Rule" id="MF_01407"/>
    </source>
</evidence>
<dbReference type="GO" id="GO:0051301">
    <property type="term" value="P:cell division"/>
    <property type="evidence" value="ECO:0007669"/>
    <property type="project" value="UniProtKB-KW"/>
</dbReference>
<dbReference type="Gene3D" id="3.40.50.300">
    <property type="entry name" value="P-loop containing nucleotide triphosphate hydrolases"/>
    <property type="match status" value="1"/>
</dbReference>
<accession>A0A495QR09</accession>
<dbReference type="PANTHER" id="PTHR10763">
    <property type="entry name" value="CELL DIVISION CONTROL PROTEIN 6-RELATED"/>
    <property type="match status" value="1"/>
</dbReference>
<dbReference type="InterPro" id="IPR015163">
    <property type="entry name" value="Cdc6_C"/>
</dbReference>
<evidence type="ECO:0000256" key="3">
    <source>
        <dbReference type="ARBA" id="ARBA00022741"/>
    </source>
</evidence>
<dbReference type="InterPro" id="IPR049945">
    <property type="entry name" value="AAA_22"/>
</dbReference>
<dbReference type="Gene3D" id="1.10.10.10">
    <property type="entry name" value="Winged helix-like DNA-binding domain superfamily/Winged helix DNA-binding domain"/>
    <property type="match status" value="1"/>
</dbReference>
<feature type="domain" description="Cdc6 C-terminal" evidence="6">
    <location>
        <begin position="319"/>
        <end position="403"/>
    </location>
</feature>
<dbReference type="InterPro" id="IPR055237">
    <property type="entry name" value="Cdc6_lid"/>
</dbReference>
<keyword evidence="9" id="KW-0132">Cell division</keyword>
<dbReference type="Pfam" id="PF13401">
    <property type="entry name" value="AAA_22"/>
    <property type="match status" value="1"/>
</dbReference>
<reference evidence="9 10" key="1">
    <citation type="submission" date="2018-10" db="EMBL/GenBank/DDBJ databases">
        <title>Genomic Encyclopedia of Archaeal and Bacterial Type Strains, Phase II (KMG-II): from individual species to whole genera.</title>
        <authorList>
            <person name="Goeker M."/>
        </authorList>
    </citation>
    <scope>NUCLEOTIDE SEQUENCE [LARGE SCALE GENOMIC DNA]</scope>
    <source>
        <strain evidence="9 10">DSM 11927</strain>
    </source>
</reference>
<evidence type="ECO:0000313" key="9">
    <source>
        <dbReference type="EMBL" id="RKS75929.1"/>
    </source>
</evidence>
<feature type="domain" description="ORC1/DEAH AAA+ ATPase" evidence="7">
    <location>
        <begin position="66"/>
        <end position="192"/>
    </location>
</feature>
<dbReference type="InterPro" id="IPR014277">
    <property type="entry name" value="Orc1/Cdc6_arc"/>
</dbReference>
<dbReference type="InterPro" id="IPR036390">
    <property type="entry name" value="WH_DNA-bd_sf"/>
</dbReference>
<comment type="caution">
    <text evidence="9">The sequence shown here is derived from an EMBL/GenBank/DDBJ whole genome shotgun (WGS) entry which is preliminary data.</text>
</comment>
<feature type="binding site" evidence="5">
    <location>
        <position position="220"/>
    </location>
    <ligand>
        <name>ATP</name>
        <dbReference type="ChEBI" id="CHEBI:30616"/>
    </ligand>
</feature>
<dbReference type="InterPro" id="IPR027417">
    <property type="entry name" value="P-loop_NTPase"/>
</dbReference>
<evidence type="ECO:0000313" key="10">
    <source>
        <dbReference type="Proteomes" id="UP000268233"/>
    </source>
</evidence>
<dbReference type="PANTHER" id="PTHR10763:SF22">
    <property type="entry name" value="ORC1-TYPE DNA REPLICATION PROTEIN"/>
    <property type="match status" value="1"/>
</dbReference>
<dbReference type="SUPFAM" id="SSF46785">
    <property type="entry name" value="Winged helix' DNA-binding domain"/>
    <property type="match status" value="1"/>
</dbReference>
<keyword evidence="3 5" id="KW-0547">Nucleotide-binding</keyword>
<dbReference type="GO" id="GO:0006260">
    <property type="term" value="P:DNA replication"/>
    <property type="evidence" value="ECO:0007669"/>
    <property type="project" value="UniProtKB-UniRule"/>
</dbReference>
<keyword evidence="4 5" id="KW-0067">ATP-binding</keyword>
<dbReference type="EMBL" id="RBWW01000003">
    <property type="protein sequence ID" value="RKS75929.1"/>
    <property type="molecule type" value="Genomic_DNA"/>
</dbReference>
<feature type="binding site" evidence="5">
    <location>
        <position position="232"/>
    </location>
    <ligand>
        <name>ATP</name>
        <dbReference type="ChEBI" id="CHEBI:30616"/>
    </ligand>
</feature>
<dbReference type="GO" id="GO:0005524">
    <property type="term" value="F:ATP binding"/>
    <property type="evidence" value="ECO:0007669"/>
    <property type="project" value="UniProtKB-UniRule"/>
</dbReference>
<evidence type="ECO:0000259" key="6">
    <source>
        <dbReference type="Pfam" id="PF09079"/>
    </source>
</evidence>
<dbReference type="HAMAP" id="MF_01407">
    <property type="entry name" value="ORC1_type_DNA_replic_protein"/>
    <property type="match status" value="1"/>
</dbReference>
<dbReference type="Proteomes" id="UP000268233">
    <property type="component" value="Unassembled WGS sequence"/>
</dbReference>
<dbReference type="SUPFAM" id="SSF52540">
    <property type="entry name" value="P-loop containing nucleoside triphosphate hydrolases"/>
    <property type="match status" value="1"/>
</dbReference>
<evidence type="ECO:0000256" key="1">
    <source>
        <dbReference type="ARBA" id="ARBA00006184"/>
    </source>
</evidence>
<evidence type="ECO:0000259" key="7">
    <source>
        <dbReference type="Pfam" id="PF13401"/>
    </source>
</evidence>
<keyword evidence="10" id="KW-1185">Reference proteome</keyword>
<keyword evidence="2 5" id="KW-0235">DNA replication</keyword>
<dbReference type="NCBIfam" id="TIGR02928">
    <property type="entry name" value="orc1/cdc6 family replication initiation protein"/>
    <property type="match status" value="1"/>
</dbReference>
<dbReference type="InterPro" id="IPR036388">
    <property type="entry name" value="WH-like_DNA-bd_sf"/>
</dbReference>
<proteinExistence type="inferred from homology"/>
<evidence type="ECO:0000256" key="2">
    <source>
        <dbReference type="ARBA" id="ARBA00022705"/>
    </source>
</evidence>
<comment type="similarity">
    <text evidence="1 5">Belongs to the CDC6/cdc18 family.</text>
</comment>
<comment type="caution">
    <text evidence="5">Lacks conserved residue(s) required for the propagation of feature annotation.</text>
</comment>
<gene>
    <name evidence="9" type="ORF">BDK61_4548</name>
</gene>
<dbReference type="InterPro" id="IPR050311">
    <property type="entry name" value="ORC1/CDC6"/>
</dbReference>
<protein>
    <recommendedName>
        <fullName evidence="5">ORC1-type DNA replication protein</fullName>
    </recommendedName>
</protein>
<dbReference type="Gene3D" id="1.10.8.60">
    <property type="match status" value="1"/>
</dbReference>
<dbReference type="GO" id="GO:0016887">
    <property type="term" value="F:ATP hydrolysis activity"/>
    <property type="evidence" value="ECO:0007669"/>
    <property type="project" value="InterPro"/>
</dbReference>
<name>A0A495QR09_9EURY</name>
<feature type="domain" description="Cdc6 AAA+ ATPase-type lid" evidence="8">
    <location>
        <begin position="252"/>
        <end position="308"/>
    </location>
</feature>
<comment type="function">
    <text evidence="5">Involved in regulation of DNA replication.</text>
</comment>
<organism evidence="9 10">
    <name type="scientific">Haloarcula quadrata</name>
    <dbReference type="NCBI Taxonomy" id="182779"/>
    <lineage>
        <taxon>Archaea</taxon>
        <taxon>Methanobacteriati</taxon>
        <taxon>Methanobacteriota</taxon>
        <taxon>Stenosarchaea group</taxon>
        <taxon>Halobacteria</taxon>
        <taxon>Halobacteriales</taxon>
        <taxon>Haloarculaceae</taxon>
        <taxon>Haloarcula</taxon>
    </lineage>
</organism>
<dbReference type="AlphaFoldDB" id="A0A495QR09"/>
<evidence type="ECO:0000259" key="8">
    <source>
        <dbReference type="Pfam" id="PF22703"/>
    </source>
</evidence>
<dbReference type="Pfam" id="PF22703">
    <property type="entry name" value="Cdc6_lid"/>
    <property type="match status" value="1"/>
</dbReference>
<keyword evidence="9" id="KW-0131">Cell cycle</keyword>
<sequence length="430" mass="47851">MKYGVDTPGKMTQGFGDRDTIYEDIDVLEADVGKYKPTDLPEREEELDKIHMALRPVTMDGSPRDILVYGPTGQGKTAGVQLKSEQLQEWANQEGVQLEIIHLPCKGADRSYHVLTRLVKELREVRKGQGVDEPSGYQRKRLFEMVLNELETIGGTVIIILDEIDAIGEDDYILYELSRANPDDVKIGIIGITNDLQFRNNLDADVRSSLGQREITFNPYNANHLQNILARRTAQALRDTHFEDGDEDFTHLKSGVLEDGTIPLTASLAAQETGDARQAIELLSYACDLADDEGVGMVGERHVRAAKEEIEREALIDTIGAETTQRKIALLTVVSAEMNDATGETTALHQLYSDLCEYIDANELKQHTFREKLNDLVHSNVLSKDRHGRGRGQGMSNMYTLAGDVNPRSVLDALEDDSRVGHIVEACVFS</sequence>
<evidence type="ECO:0000256" key="4">
    <source>
        <dbReference type="ARBA" id="ARBA00022840"/>
    </source>
</evidence>